<dbReference type="EMBL" id="JAQQBR010001833">
    <property type="protein sequence ID" value="KAK0162666.1"/>
    <property type="molecule type" value="Genomic_DNA"/>
</dbReference>
<dbReference type="FunFam" id="1.10.287.70:FF:000143">
    <property type="entry name" value="Probable glutamate receptor"/>
    <property type="match status" value="1"/>
</dbReference>
<comment type="similarity">
    <text evidence="2">Belongs to the glutamate-gated ion channel (TC 1.A.10.1) family.</text>
</comment>
<protein>
    <submittedName>
        <fullName evidence="15">Uncharacterized protein</fullName>
    </submittedName>
</protein>
<dbReference type="Gene3D" id="2.30.39.10">
    <property type="entry name" value="Alpha-1-antitrypsin, domain 1"/>
    <property type="match status" value="1"/>
</dbReference>
<evidence type="ECO:0000256" key="2">
    <source>
        <dbReference type="ARBA" id="ARBA00008685"/>
    </source>
</evidence>
<dbReference type="Pfam" id="PF00079">
    <property type="entry name" value="Serpin"/>
    <property type="match status" value="1"/>
</dbReference>
<keyword evidence="5 12" id="KW-0812">Transmembrane</keyword>
<keyword evidence="16" id="KW-1185">Reference proteome</keyword>
<keyword evidence="3" id="KW-1003">Cell membrane</keyword>
<dbReference type="PANTHER" id="PTHR42643:SF24">
    <property type="entry name" value="IONOTROPIC RECEPTOR 60A"/>
    <property type="match status" value="1"/>
</dbReference>
<feature type="compositionally biased region" description="Polar residues" evidence="11">
    <location>
        <begin position="1186"/>
        <end position="1202"/>
    </location>
</feature>
<dbReference type="GO" id="GO:0005886">
    <property type="term" value="C:plasma membrane"/>
    <property type="evidence" value="ECO:0007669"/>
    <property type="project" value="UniProtKB-SubCell"/>
</dbReference>
<dbReference type="InterPro" id="IPR036186">
    <property type="entry name" value="Serpin_sf"/>
</dbReference>
<dbReference type="InterPro" id="IPR001320">
    <property type="entry name" value="Iontro_rcpt_C"/>
</dbReference>
<accession>A0AA39F498</accession>
<organism evidence="15 16">
    <name type="scientific">Microctonus hyperodae</name>
    <name type="common">Parasitoid wasp</name>
    <dbReference type="NCBI Taxonomy" id="165561"/>
    <lineage>
        <taxon>Eukaryota</taxon>
        <taxon>Metazoa</taxon>
        <taxon>Ecdysozoa</taxon>
        <taxon>Arthropoda</taxon>
        <taxon>Hexapoda</taxon>
        <taxon>Insecta</taxon>
        <taxon>Pterygota</taxon>
        <taxon>Neoptera</taxon>
        <taxon>Endopterygota</taxon>
        <taxon>Hymenoptera</taxon>
        <taxon>Apocrita</taxon>
        <taxon>Ichneumonoidea</taxon>
        <taxon>Braconidae</taxon>
        <taxon>Euphorinae</taxon>
        <taxon>Microctonus</taxon>
    </lineage>
</organism>
<evidence type="ECO:0000256" key="11">
    <source>
        <dbReference type="SAM" id="MobiDB-lite"/>
    </source>
</evidence>
<dbReference type="Proteomes" id="UP001168972">
    <property type="component" value="Unassembled WGS sequence"/>
</dbReference>
<dbReference type="InterPro" id="IPR052192">
    <property type="entry name" value="Insect_Ionotropic_Sensory_Rcpt"/>
</dbReference>
<comment type="caution">
    <text evidence="15">The sequence shown here is derived from an EMBL/GenBank/DDBJ whole genome shotgun (WGS) entry which is preliminary data.</text>
</comment>
<evidence type="ECO:0000256" key="12">
    <source>
        <dbReference type="SAM" id="Phobius"/>
    </source>
</evidence>
<evidence type="ECO:0000256" key="7">
    <source>
        <dbReference type="ARBA" id="ARBA00022989"/>
    </source>
</evidence>
<dbReference type="Gene3D" id="3.30.497.10">
    <property type="entry name" value="Antithrombin, subunit I, domain 2"/>
    <property type="match status" value="1"/>
</dbReference>
<keyword evidence="6" id="KW-0722">Serine protease inhibitor</keyword>
<feature type="domain" description="Ionotropic glutamate receptor C-terminal" evidence="13">
    <location>
        <begin position="563"/>
        <end position="847"/>
    </location>
</feature>
<feature type="region of interest" description="Disordered" evidence="11">
    <location>
        <begin position="1186"/>
        <end position="1208"/>
    </location>
</feature>
<dbReference type="GO" id="GO:0050906">
    <property type="term" value="P:detection of stimulus involved in sensory perception"/>
    <property type="evidence" value="ECO:0007669"/>
    <property type="project" value="UniProtKB-ARBA"/>
</dbReference>
<reference evidence="15" key="2">
    <citation type="submission" date="2023-03" db="EMBL/GenBank/DDBJ databases">
        <authorList>
            <person name="Inwood S.N."/>
            <person name="Skelly J.G."/>
            <person name="Guhlin J."/>
            <person name="Harrop T.W.R."/>
            <person name="Goldson S.G."/>
            <person name="Dearden P.K."/>
        </authorList>
    </citation>
    <scope>NUCLEOTIDE SEQUENCE</scope>
    <source>
        <strain evidence="15">Lincoln</strain>
        <tissue evidence="15">Whole body</tissue>
    </source>
</reference>
<evidence type="ECO:0000256" key="10">
    <source>
        <dbReference type="ARBA" id="ARBA00023180"/>
    </source>
</evidence>
<keyword evidence="7 12" id="KW-1133">Transmembrane helix</keyword>
<keyword evidence="8 12" id="KW-0472">Membrane</keyword>
<evidence type="ECO:0000256" key="8">
    <source>
        <dbReference type="ARBA" id="ARBA00023136"/>
    </source>
</evidence>
<feature type="domain" description="Serpin" evidence="14">
    <location>
        <begin position="1273"/>
        <end position="1398"/>
    </location>
</feature>
<dbReference type="Gene3D" id="1.10.287.70">
    <property type="match status" value="1"/>
</dbReference>
<comment type="subcellular location">
    <subcellularLocation>
        <location evidence="1">Cell membrane</location>
        <topology evidence="1">Multi-pass membrane protein</topology>
    </subcellularLocation>
</comment>
<dbReference type="Pfam" id="PF00060">
    <property type="entry name" value="Lig_chan"/>
    <property type="match status" value="1"/>
</dbReference>
<dbReference type="PANTHER" id="PTHR42643">
    <property type="entry name" value="IONOTROPIC RECEPTOR 20A-RELATED"/>
    <property type="match status" value="1"/>
</dbReference>
<evidence type="ECO:0000256" key="9">
    <source>
        <dbReference type="ARBA" id="ARBA00023170"/>
    </source>
</evidence>
<evidence type="ECO:0000256" key="3">
    <source>
        <dbReference type="ARBA" id="ARBA00022475"/>
    </source>
</evidence>
<dbReference type="InterPro" id="IPR042185">
    <property type="entry name" value="Serpin_sf_2"/>
</dbReference>
<evidence type="ECO:0000256" key="1">
    <source>
        <dbReference type="ARBA" id="ARBA00004651"/>
    </source>
</evidence>
<evidence type="ECO:0000256" key="6">
    <source>
        <dbReference type="ARBA" id="ARBA00022900"/>
    </source>
</evidence>
<dbReference type="GO" id="GO:0004867">
    <property type="term" value="F:serine-type endopeptidase inhibitor activity"/>
    <property type="evidence" value="ECO:0007669"/>
    <property type="project" value="UniProtKB-KW"/>
</dbReference>
<proteinExistence type="inferred from homology"/>
<evidence type="ECO:0000259" key="13">
    <source>
        <dbReference type="Pfam" id="PF00060"/>
    </source>
</evidence>
<name>A0AA39F498_MICHY</name>
<keyword evidence="9" id="KW-0675">Receptor</keyword>
<evidence type="ECO:0000256" key="4">
    <source>
        <dbReference type="ARBA" id="ARBA00022690"/>
    </source>
</evidence>
<evidence type="ECO:0000259" key="14">
    <source>
        <dbReference type="Pfam" id="PF00079"/>
    </source>
</evidence>
<keyword evidence="4" id="KW-0646">Protease inhibitor</keyword>
<dbReference type="Gene3D" id="3.40.190.10">
    <property type="entry name" value="Periplasmic binding protein-like II"/>
    <property type="match status" value="1"/>
</dbReference>
<dbReference type="Gene3D" id="3.40.50.2300">
    <property type="match status" value="1"/>
</dbReference>
<gene>
    <name evidence="15" type="ORF">PV327_006425</name>
</gene>
<dbReference type="SUPFAM" id="SSF53850">
    <property type="entry name" value="Periplasmic binding protein-like II"/>
    <property type="match status" value="1"/>
</dbReference>
<evidence type="ECO:0000313" key="16">
    <source>
        <dbReference type="Proteomes" id="UP001168972"/>
    </source>
</evidence>
<dbReference type="GO" id="GO:0015276">
    <property type="term" value="F:ligand-gated monoatomic ion channel activity"/>
    <property type="evidence" value="ECO:0007669"/>
    <property type="project" value="InterPro"/>
</dbReference>
<evidence type="ECO:0000313" key="15">
    <source>
        <dbReference type="EMBL" id="KAK0162666.1"/>
    </source>
</evidence>
<keyword evidence="10" id="KW-0325">Glycoprotein</keyword>
<feature type="transmembrane region" description="Helical" evidence="12">
    <location>
        <begin position="565"/>
        <end position="587"/>
    </location>
</feature>
<sequence length="1430" mass="159943">MTVNATMAIVVEKTFYERKVLAKETKVTTREAYEKSIASFASAVTKIARQRMNNSGLSIHVFHDIEANLARDYTILLSVASCSTTWNLFHRAKAEKLVHLAINDLDCPRLPIDESVSIPLIDPGDELPQVFYDLRISKRLKWSRAIVIHDDSFGSDIIGRVIQAFSLEAPDATINLASNSLFSISRESSDTITKRKIKQVLATLPPRQSIDDRFLIISSHEMIPHIVEAARSLGMLHPENQWLFVIPDIPNYSYGNISFLIDYLNEGENIAFLYNDTSPSLQLNSSCRNGAVCHAKELIGALGIALEKSLMKEIDFYDRVTEEEYEATGLNKLVRSKNIITYMRDELYNNTKLYGDRGSKCGRCIRWVVASALTWGNEIGPANDNEPHKLELTGVWTPDPGFEFTNHLFPHAIHGFLGKTLPIATYHNPPWHFLMTKTKDGENLPSITMSKWSGLIFDIVEELANKLNFTFKTIVVDVSPEIIALKSDPMRASVSAAERIPDAVTELVRAKNVFLAACAYTVENHSKDHTINFTQTITTQTYGLLVAKPKPLSRALLFTSPYSNEAWACLASAIIVVGPILYAVHIFSPRRADDEMENSHSVTLLGLGSPSRCVWYIYGALLQQGGMHLPKTDGARLIVGTWWLVVMVIVATYSGSLVAFLTFPRMEAAVETVDDLLERRAEFTWTLPTGSFIEDFLMTSNGEGRIDYRQLLQGHESNAGTHDTITYDNNIEKVKEGNHAMIDWITSLKISSRNEHLNTGTCYFSLGTDVLLLEESISMALPRDSPYLNIINTQIKRMFEAGLIDKWIERWMPVKDQCSASGAANRETDNHKVNLHDMQGIFFILILVTTTRAGNEYGHDINDWRPLTPRPYRQRPVDIMVDVVNDLGIKLLDCYMERPGNIAFSPAGLAFVLAALYEGSAGRGNRQIGHILGLPRDRRITRIGLRDIHRRLRSYLNADTFLGGLTLNRDDITLRPEYEDILRFYGFDIANMTDSNDTIAINNTTTMDTNSGMTTTINTDDSMIMSTPSPTTMDAAIVATTVSDTTTVTAPMTSASLQIDPTMAGMTTNPAAELINMTNMTDSTSLNDNVMESTTTSIPLTSTEVSSTLPSITTLNTTTENIEITTINGQNTNDDGSLLNSINEKMTEMNNITDDNQARLMTTTDNVNSSDNMQTIIPTVASVTTMNPSNQNNVAPIQSNDDNNVRKRRSIKHRRSFPIYQERPIWIDDLNGWHDYSPTFDDGDDDDDDDIGGILDQGSAQLNFLVHGCDVSTISTTTYTAIFPFAYFPSLRALALEFPLDDSRYNIIIFVPTEDNDSKTLNRLLATKSLRQLRKSLRPTWIRATIPSFMLRGFITLTPYLQRLGITDAFEPRTADLSRMSPDLGIYARDVQQSIGVNIRNFMKDMNDTLPTMSNTENTYSSPGVVFIYY</sequence>
<feature type="transmembrane region" description="Helical" evidence="12">
    <location>
        <begin position="637"/>
        <end position="663"/>
    </location>
</feature>
<dbReference type="SUPFAM" id="SSF56574">
    <property type="entry name" value="Serpins"/>
    <property type="match status" value="1"/>
</dbReference>
<evidence type="ECO:0000256" key="5">
    <source>
        <dbReference type="ARBA" id="ARBA00022692"/>
    </source>
</evidence>
<reference evidence="15" key="1">
    <citation type="journal article" date="2023" name="bioRxiv">
        <title>Scaffold-level genome assemblies of two parasitoid biocontrol wasps reveal the parthenogenesis mechanism and an associated novel virus.</title>
        <authorList>
            <person name="Inwood S."/>
            <person name="Skelly J."/>
            <person name="Guhlin J."/>
            <person name="Harrop T."/>
            <person name="Goldson S."/>
            <person name="Dearden P."/>
        </authorList>
    </citation>
    <scope>NUCLEOTIDE SEQUENCE</scope>
    <source>
        <strain evidence="15">Lincoln</strain>
        <tissue evidence="15">Whole body</tissue>
    </source>
</reference>
<dbReference type="InterPro" id="IPR023796">
    <property type="entry name" value="Serpin_dom"/>
</dbReference>
<dbReference type="InterPro" id="IPR042178">
    <property type="entry name" value="Serpin_sf_1"/>
</dbReference>